<name>A0A512DEJ8_9CELL</name>
<accession>A0A512DEJ8</accession>
<evidence type="ECO:0000256" key="1">
    <source>
        <dbReference type="SAM" id="MobiDB-lite"/>
    </source>
</evidence>
<gene>
    <name evidence="2" type="ORF">CAE01nite_23850</name>
</gene>
<evidence type="ECO:0000313" key="3">
    <source>
        <dbReference type="Proteomes" id="UP000321181"/>
    </source>
</evidence>
<feature type="compositionally biased region" description="Basic and acidic residues" evidence="1">
    <location>
        <begin position="74"/>
        <end position="97"/>
    </location>
</feature>
<feature type="compositionally biased region" description="Low complexity" evidence="1">
    <location>
        <begin position="55"/>
        <end position="71"/>
    </location>
</feature>
<proteinExistence type="predicted"/>
<dbReference type="AlphaFoldDB" id="A0A512DEJ8"/>
<dbReference type="Gene3D" id="1.20.120.20">
    <property type="entry name" value="Apolipoprotein"/>
    <property type="match status" value="1"/>
</dbReference>
<organism evidence="2 3">
    <name type="scientific">Cellulomonas aerilata</name>
    <dbReference type="NCBI Taxonomy" id="515326"/>
    <lineage>
        <taxon>Bacteria</taxon>
        <taxon>Bacillati</taxon>
        <taxon>Actinomycetota</taxon>
        <taxon>Actinomycetes</taxon>
        <taxon>Micrococcales</taxon>
        <taxon>Cellulomonadaceae</taxon>
        <taxon>Cellulomonas</taxon>
    </lineage>
</organism>
<reference evidence="2 3" key="1">
    <citation type="submission" date="2019-07" db="EMBL/GenBank/DDBJ databases">
        <title>Whole genome shotgun sequence of Cellulomonas aerilata NBRC 106308.</title>
        <authorList>
            <person name="Hosoyama A."/>
            <person name="Uohara A."/>
            <person name="Ohji S."/>
            <person name="Ichikawa N."/>
        </authorList>
    </citation>
    <scope>NUCLEOTIDE SEQUENCE [LARGE SCALE GENOMIC DNA]</scope>
    <source>
        <strain evidence="2 3">NBRC 106308</strain>
    </source>
</reference>
<keyword evidence="3" id="KW-1185">Reference proteome</keyword>
<feature type="region of interest" description="Disordered" evidence="1">
    <location>
        <begin position="1"/>
        <end position="97"/>
    </location>
</feature>
<comment type="caution">
    <text evidence="2">The sequence shown here is derived from an EMBL/GenBank/DDBJ whole genome shotgun (WGS) entry which is preliminary data.</text>
</comment>
<protein>
    <submittedName>
        <fullName evidence="2">Uncharacterized protein</fullName>
    </submittedName>
</protein>
<dbReference type="Proteomes" id="UP000321181">
    <property type="component" value="Unassembled WGS sequence"/>
</dbReference>
<dbReference type="EMBL" id="BJYY01000015">
    <property type="protein sequence ID" value="GEO34660.1"/>
    <property type="molecule type" value="Genomic_DNA"/>
</dbReference>
<sequence length="313" mass="31941">MHSAPTGGRGRCQQTSTPAKGKMMTESYDNTRPPGTLPTSDELGDSTLPPSYPAGSGSYETGTYGTTTYTGAHVADDSGDTSKVDQAKEKAGEVKDQVKGEAQNVAQTAAAAGSRVADTAKEQAAQVTGEARRQAKDMLQQTKSQLTSQVGGGQQKLATAIRTVGTELSTMAGASDQPGVASDLVHQASGVVDSVASWFENKEPADVLGEVTTFARRRPGAFLLVAATAGLVAGRLARSLKDQATADQEAAQPSYVGGDYATTGYETAATGYTTDTGYAGDAYTTPTTSAYGTTTYGTPDVPGTTTGGYGGTA</sequence>
<evidence type="ECO:0000313" key="2">
    <source>
        <dbReference type="EMBL" id="GEO34660.1"/>
    </source>
</evidence>